<feature type="compositionally biased region" description="Polar residues" evidence="3">
    <location>
        <begin position="375"/>
        <end position="386"/>
    </location>
</feature>
<dbReference type="PANTHER" id="PTHR22677">
    <property type="entry name" value="ANKYRIN REPEAT DOMAIN-CONTAINING PROTEIN 60"/>
    <property type="match status" value="1"/>
</dbReference>
<evidence type="ECO:0000256" key="2">
    <source>
        <dbReference type="SAM" id="Coils"/>
    </source>
</evidence>
<dbReference type="SMART" id="SM00248">
    <property type="entry name" value="ANK"/>
    <property type="match status" value="3"/>
</dbReference>
<accession>A0AAN9BZX6</accession>
<dbReference type="Proteomes" id="UP001374579">
    <property type="component" value="Unassembled WGS sequence"/>
</dbReference>
<feature type="compositionally biased region" description="Polar residues" evidence="3">
    <location>
        <begin position="742"/>
        <end position="762"/>
    </location>
</feature>
<dbReference type="InterPro" id="IPR002110">
    <property type="entry name" value="Ankyrin_rpt"/>
</dbReference>
<dbReference type="SUPFAM" id="SSF48403">
    <property type="entry name" value="Ankyrin repeat"/>
    <property type="match status" value="1"/>
</dbReference>
<evidence type="ECO:0000256" key="1">
    <source>
        <dbReference type="PROSITE-ProRule" id="PRU00023"/>
    </source>
</evidence>
<feature type="compositionally biased region" description="Polar residues" evidence="3">
    <location>
        <begin position="304"/>
        <end position="314"/>
    </location>
</feature>
<dbReference type="Pfam" id="PF13904">
    <property type="entry name" value="CCDC34"/>
    <property type="match status" value="1"/>
</dbReference>
<dbReference type="SUPFAM" id="SSF54236">
    <property type="entry name" value="Ubiquitin-like"/>
    <property type="match status" value="1"/>
</dbReference>
<keyword evidence="1" id="KW-0040">ANK repeat</keyword>
<feature type="compositionally biased region" description="Basic and acidic residues" evidence="3">
    <location>
        <begin position="911"/>
        <end position="929"/>
    </location>
</feature>
<evidence type="ECO:0000256" key="3">
    <source>
        <dbReference type="SAM" id="MobiDB-lite"/>
    </source>
</evidence>
<feature type="compositionally biased region" description="Polar residues" evidence="3">
    <location>
        <begin position="396"/>
        <end position="411"/>
    </location>
</feature>
<dbReference type="PANTHER" id="PTHR22677:SF4">
    <property type="entry name" value="USHER SYNDROME TYPE-1G PROTEIN-LIKE PROTEIN"/>
    <property type="match status" value="1"/>
</dbReference>
<feature type="region of interest" description="Disordered" evidence="3">
    <location>
        <begin position="273"/>
        <end position="340"/>
    </location>
</feature>
<feature type="compositionally biased region" description="Polar residues" evidence="3">
    <location>
        <begin position="281"/>
        <end position="290"/>
    </location>
</feature>
<feature type="region of interest" description="Disordered" evidence="3">
    <location>
        <begin position="218"/>
        <end position="247"/>
    </location>
</feature>
<sequence length="987" mass="110640">METFTLFVVLPNEDICSLRNLPSGTSIRAVRKKLELSAGLPAQTYRLSCTKGQVLHEDHVLRVDLNVWDGFLLRAVFLDSWRELYDKVVEDDIVHVIQHGAVHMRKDVVWIDGEDEAGRAKEVMRERGVVALFLASFLGMRDMCKALLSVEVDPNGRTPFGRTPLFVTMTRDNDHVMELLLAHNARLESRDVEGVTALDLARRVGAKECLRKIRHMKLQSVGEASPPGSRASSQGSPERRRRLGPRVVRIPSGTVLERQSSVSSIFSDKPATKLTLRENRNGSPVHSTGSDKPATKLTLRENRNGSPVHSTGSETFEEGKSVSASYPVAPKTSSLPPPRILFREGDRYSWDNNLTHLSRTHTAAGTYVRAPPPSSSLSHRPQSTRPGTRAGRRPNVSWSDTLSVSSGNTTARMLPFRPSVHNLSTKGPGSVLSTSSTSISHPTTTTVTMHSVDARNGTPSKGRRPGSALIKFCVNLPPPPPLHSSRENSPPRSQAEETQEAHGPAQEPPGRPPTRLDCKLPASSGFDADSRYHHHAGSVGNSSVMGSQEALSVGSAPEFVTGSGADTDRSLGAGLQAVDHGESDDNGGRVLSSRGNSSRTSARFRARLLVSRQKEQESWRTMKRRINLAEEQKKSNKNKAKQKEKTQKENFDKWLEKKRNERQRSQPSSEEDTSEDDDDVMNRSAENSQAFTDWLKDLKERPKRRPHTSSPASLHRRKTRPLKDLIQIDGNIEPVPAPETDSYVTAYQQWQHSKNTRQQGQHTRPGARQQGQNARPDTRQQVQNARADTRQQGAVVDIKEAKLQLEEKRKSMLAAALTYEDWLEHAEERKKLMQTILRADMEQLESLEQQLSRSRRAPRQISFDQWRGKVEKKETEIRQHRQRMRQEAEQQEASFFRSSAAIAHEEWVRRKKEDTVKNKSKGKISEGGDGKGGAAASVSEDEKRAAWEAWLEQKHRHEVAQLDQHLRKERQLVLALRQKKTHTVTQC</sequence>
<dbReference type="Gene3D" id="1.25.40.20">
    <property type="entry name" value="Ankyrin repeat-containing domain"/>
    <property type="match status" value="1"/>
</dbReference>
<name>A0AAN9BZX6_9CAEN</name>
<keyword evidence="2" id="KW-0175">Coiled coil</keyword>
<comment type="caution">
    <text evidence="5">The sequence shown here is derived from an EMBL/GenBank/DDBJ whole genome shotgun (WGS) entry which is preliminary data.</text>
</comment>
<evidence type="ECO:0000259" key="4">
    <source>
        <dbReference type="Pfam" id="PF13904"/>
    </source>
</evidence>
<dbReference type="PROSITE" id="PS50088">
    <property type="entry name" value="ANK_REPEAT"/>
    <property type="match status" value="1"/>
</dbReference>
<dbReference type="AlphaFoldDB" id="A0AAN9BZX6"/>
<feature type="compositionally biased region" description="Polar residues" evidence="3">
    <location>
        <begin position="769"/>
        <end position="791"/>
    </location>
</feature>
<dbReference type="InterPro" id="IPR039323">
    <property type="entry name" value="ANKRD_45/46/60"/>
</dbReference>
<feature type="compositionally biased region" description="Acidic residues" evidence="3">
    <location>
        <begin position="669"/>
        <end position="679"/>
    </location>
</feature>
<feature type="region of interest" description="Disordered" evidence="3">
    <location>
        <begin position="911"/>
        <end position="940"/>
    </location>
</feature>
<proteinExistence type="predicted"/>
<feature type="repeat" description="ANK" evidence="1">
    <location>
        <begin position="160"/>
        <end position="192"/>
    </location>
</feature>
<dbReference type="InterPro" id="IPR025259">
    <property type="entry name" value="CCDC34/181"/>
</dbReference>
<protein>
    <recommendedName>
        <fullName evidence="4">Coiled-coil domain-containing protein</fullName>
    </recommendedName>
</protein>
<dbReference type="EMBL" id="JBAMIC010000001">
    <property type="protein sequence ID" value="KAK7114418.1"/>
    <property type="molecule type" value="Genomic_DNA"/>
</dbReference>
<organism evidence="5 6">
    <name type="scientific">Littorina saxatilis</name>
    <dbReference type="NCBI Taxonomy" id="31220"/>
    <lineage>
        <taxon>Eukaryota</taxon>
        <taxon>Metazoa</taxon>
        <taxon>Spiralia</taxon>
        <taxon>Lophotrochozoa</taxon>
        <taxon>Mollusca</taxon>
        <taxon>Gastropoda</taxon>
        <taxon>Caenogastropoda</taxon>
        <taxon>Littorinimorpha</taxon>
        <taxon>Littorinoidea</taxon>
        <taxon>Littorinidae</taxon>
        <taxon>Littorina</taxon>
    </lineage>
</organism>
<evidence type="ECO:0000313" key="6">
    <source>
        <dbReference type="Proteomes" id="UP001374579"/>
    </source>
</evidence>
<feature type="compositionally biased region" description="Low complexity" evidence="3">
    <location>
        <begin position="430"/>
        <end position="451"/>
    </location>
</feature>
<dbReference type="InterPro" id="IPR036770">
    <property type="entry name" value="Ankyrin_rpt-contain_sf"/>
</dbReference>
<dbReference type="Pfam" id="PF12796">
    <property type="entry name" value="Ank_2"/>
    <property type="match status" value="1"/>
</dbReference>
<gene>
    <name evidence="5" type="ORF">V1264_000481</name>
</gene>
<keyword evidence="6" id="KW-1185">Reference proteome</keyword>
<dbReference type="InterPro" id="IPR029071">
    <property type="entry name" value="Ubiquitin-like_domsf"/>
</dbReference>
<feature type="region of interest" description="Disordered" evidence="3">
    <location>
        <begin position="366"/>
        <end position="543"/>
    </location>
</feature>
<feature type="region of interest" description="Disordered" evidence="3">
    <location>
        <begin position="626"/>
        <end position="791"/>
    </location>
</feature>
<feature type="region of interest" description="Disordered" evidence="3">
    <location>
        <begin position="577"/>
        <end position="601"/>
    </location>
</feature>
<feature type="coiled-coil region" evidence="2">
    <location>
        <begin position="837"/>
        <end position="890"/>
    </location>
</feature>
<reference evidence="5 6" key="1">
    <citation type="submission" date="2024-02" db="EMBL/GenBank/DDBJ databases">
        <title>Chromosome-scale genome assembly of the rough periwinkle Littorina saxatilis.</title>
        <authorList>
            <person name="De Jode A."/>
            <person name="Faria R."/>
            <person name="Formenti G."/>
            <person name="Sims Y."/>
            <person name="Smith T.P."/>
            <person name="Tracey A."/>
            <person name="Wood J.M.D."/>
            <person name="Zagrodzka Z.B."/>
            <person name="Johannesson K."/>
            <person name="Butlin R.K."/>
            <person name="Leder E.H."/>
        </authorList>
    </citation>
    <scope>NUCLEOTIDE SEQUENCE [LARGE SCALE GENOMIC DNA]</scope>
    <source>
        <strain evidence="5">Snail1</strain>
        <tissue evidence="5">Muscle</tissue>
    </source>
</reference>
<evidence type="ECO:0000313" key="5">
    <source>
        <dbReference type="EMBL" id="KAK7114418.1"/>
    </source>
</evidence>
<feature type="domain" description="Coiled-coil" evidence="4">
    <location>
        <begin position="612"/>
        <end position="715"/>
    </location>
</feature>
<feature type="compositionally biased region" description="Basic and acidic residues" evidence="3">
    <location>
        <begin position="641"/>
        <end position="664"/>
    </location>
</feature>